<keyword evidence="2" id="KW-1185">Reference proteome</keyword>
<proteinExistence type="predicted"/>
<reference evidence="1 2" key="1">
    <citation type="submission" date="2023-01" db="EMBL/GenBank/DDBJ databases">
        <title>Genomes from the Australian National Cyanobacteria Reference Collection.</title>
        <authorList>
            <person name="Willis A."/>
            <person name="Lee E.M.F."/>
        </authorList>
    </citation>
    <scope>NUCLEOTIDE SEQUENCE [LARGE SCALE GENOMIC DNA]</scope>
    <source>
        <strain evidence="1 2">CS-549</strain>
    </source>
</reference>
<name>A0ABT4ZS11_9CYAN</name>
<dbReference type="RefSeq" id="WP_096572992.1">
    <property type="nucleotide sequence ID" value="NZ_JAQMTI010000108.1"/>
</dbReference>
<dbReference type="EMBL" id="JAQMTI010000108">
    <property type="protein sequence ID" value="MDB9441532.1"/>
    <property type="molecule type" value="Genomic_DNA"/>
</dbReference>
<dbReference type="Proteomes" id="UP001211711">
    <property type="component" value="Unassembled WGS sequence"/>
</dbReference>
<protein>
    <recommendedName>
        <fullName evidence="3">Transposase</fullName>
    </recommendedName>
</protein>
<gene>
    <name evidence="1" type="ORF">PN497_09190</name>
</gene>
<evidence type="ECO:0000313" key="2">
    <source>
        <dbReference type="Proteomes" id="UP001211711"/>
    </source>
</evidence>
<evidence type="ECO:0000313" key="1">
    <source>
        <dbReference type="EMBL" id="MDB9441532.1"/>
    </source>
</evidence>
<organism evidence="1 2">
    <name type="scientific">Sphaerospermopsis kisseleviana CS-549</name>
    <dbReference type="NCBI Taxonomy" id="3021783"/>
    <lineage>
        <taxon>Bacteria</taxon>
        <taxon>Bacillati</taxon>
        <taxon>Cyanobacteriota</taxon>
        <taxon>Cyanophyceae</taxon>
        <taxon>Nostocales</taxon>
        <taxon>Aphanizomenonaceae</taxon>
        <taxon>Sphaerospermopsis</taxon>
        <taxon>Sphaerospermopsis kisseleviana</taxon>
    </lineage>
</organism>
<evidence type="ECO:0008006" key="3">
    <source>
        <dbReference type="Google" id="ProtNLM"/>
    </source>
</evidence>
<sequence>MTKIIAIFNQAGRIMKTTRRKLNFLEGNFHRDWRERSPPALADTVGKSVTNSQTNVLQIKVATTD</sequence>
<accession>A0ABT4ZS11</accession>
<comment type="caution">
    <text evidence="1">The sequence shown here is derived from an EMBL/GenBank/DDBJ whole genome shotgun (WGS) entry which is preliminary data.</text>
</comment>